<dbReference type="VEuPathDB" id="TriTrypDB:TcCL_ESM04388"/>
<feature type="compositionally biased region" description="Basic and acidic residues" evidence="2">
    <location>
        <begin position="530"/>
        <end position="539"/>
    </location>
</feature>
<feature type="region of interest" description="Disordered" evidence="2">
    <location>
        <begin position="194"/>
        <end position="323"/>
    </location>
</feature>
<dbReference type="VEuPathDB" id="TriTrypDB:TcCLB.509937.50"/>
<dbReference type="GO" id="GO:0000793">
    <property type="term" value="C:condensed chromosome"/>
    <property type="evidence" value="ECO:0007669"/>
    <property type="project" value="TreeGrafter"/>
</dbReference>
<dbReference type="PANTHER" id="PTHR43941:SF1">
    <property type="entry name" value="STRUCTURAL MAINTENANCE OF CHROMOSOMES PROTEIN 2"/>
    <property type="match status" value="1"/>
</dbReference>
<feature type="compositionally biased region" description="Basic and acidic residues" evidence="2">
    <location>
        <begin position="237"/>
        <end position="260"/>
    </location>
</feature>
<evidence type="ECO:0000313" key="4">
    <source>
        <dbReference type="Proteomes" id="UP000246078"/>
    </source>
</evidence>
<dbReference type="GO" id="GO:0007076">
    <property type="term" value="P:mitotic chromosome condensation"/>
    <property type="evidence" value="ECO:0007669"/>
    <property type="project" value="TreeGrafter"/>
</dbReference>
<dbReference type="Proteomes" id="UP000246078">
    <property type="component" value="Unassembled WGS sequence"/>
</dbReference>
<dbReference type="VEuPathDB" id="TriTrypDB:TcG_04517"/>
<dbReference type="OMA" id="QESAYED"/>
<evidence type="ECO:0000256" key="1">
    <source>
        <dbReference type="SAM" id="Coils"/>
    </source>
</evidence>
<reference evidence="3 4" key="1">
    <citation type="journal article" date="2018" name="Microb. Genom.">
        <title>Expanding an expanded genome: long-read sequencing of Trypanosoma cruzi.</title>
        <authorList>
            <person name="Berna L."/>
            <person name="Rodriguez M."/>
            <person name="Chiribao M.L."/>
            <person name="Parodi-Talice A."/>
            <person name="Pita S."/>
            <person name="Rijo G."/>
            <person name="Alvarez-Valin F."/>
            <person name="Robello C."/>
        </authorList>
    </citation>
    <scope>NUCLEOTIDE SEQUENCE [LARGE SCALE GENOMIC DNA]</scope>
    <source>
        <strain evidence="3 4">TCC</strain>
    </source>
</reference>
<feature type="coiled-coil region" evidence="1">
    <location>
        <begin position="38"/>
        <end position="103"/>
    </location>
</feature>
<dbReference type="VEuPathDB" id="TriTrypDB:TCSYLVIO_010614"/>
<dbReference type="VEuPathDB" id="TriTrypDB:Tc_MARK_8734"/>
<organism evidence="3 4">
    <name type="scientific">Trypanosoma cruzi</name>
    <dbReference type="NCBI Taxonomy" id="5693"/>
    <lineage>
        <taxon>Eukaryota</taxon>
        <taxon>Discoba</taxon>
        <taxon>Euglenozoa</taxon>
        <taxon>Kinetoplastea</taxon>
        <taxon>Metakinetoplastina</taxon>
        <taxon>Trypanosomatida</taxon>
        <taxon>Trypanosomatidae</taxon>
        <taxon>Trypanosoma</taxon>
        <taxon>Schizotrypanum</taxon>
    </lineage>
</organism>
<sequence>MSFEVADVTTELDLSKLISFSMSFEPLQLLFQRILQRTKNVESDNERQDDEISELRDALKNLQQRDAEREAQLQELLQQQEELRKQQEELRKQMDLEKQATEDVSKEGDVPPVDTSQLWEEIDQIKRHIGEFHRPGRRHTIEELYHARKRKDSFTGVMDVKPRRSLASITQIGDVSEETGTPVGDVILGRAREQLEVKDEEQPVMPLPEEGDSPGESVEPPLRGRKEEKYVLQVPEEGMRSQEREEGKHPDSSKEKRAGGDLEVPSFLGDGRDRSMPFRTDSPFPAEGSGLIPPGALKDVSPTTSSLAHSREPSSRSGKLSSIYDRLKQDGKDIEHLNRVVAEMLNEMKDLHADVDFMRTVNMGEEGVEKPDVTDPNATKERADLRRRVKALEDDVSRLQGIVSSLDVHAAPVPDAKPAFEAPRILSIMDGMKGLKERMDALEKAQERMGNKMDGLMNAAMSSGAETGATPSQLGVLGAAVNTIEKQLADLQRLGLRNYDTDLEELRRAVDKLIRDTEALEKTCLLLDEKKEDKGDRRPSTVAPKSEGADAAPMQAPPSVKDTSDSSAAVLDDLQRCLQDMQRRMLHTETNVMDLNEQKADRAAFQRLADELKNLRQLLELGAGRRGDEDAAQSASAAQGELMQALKEQMAEHVQNFNMVRDGTTNELDALREYIEQIDHRKADAMLVANKAERDYVENALERLMREVEHVLNATNAGLIDTLDKSLNVLRDMLEGKATKHDMDNLRRLVSEDHIAGGAPDALAGFRGFRCLGCNRPVETMRPRVMGNRLQPFVNRLPQNHPGDPIAARIQQGPSAASDGMHAVSDGG</sequence>
<dbReference type="GO" id="GO:0000785">
    <property type="term" value="C:chromatin"/>
    <property type="evidence" value="ECO:0007669"/>
    <property type="project" value="TreeGrafter"/>
</dbReference>
<accession>A0A2V2VJB4</accession>
<dbReference type="OrthoDB" id="273407at2759"/>
<feature type="coiled-coil region" evidence="1">
    <location>
        <begin position="571"/>
        <end position="615"/>
    </location>
</feature>
<name>A0A2V2VJB4_TRYCR</name>
<proteinExistence type="predicted"/>
<dbReference type="GO" id="GO:0000796">
    <property type="term" value="C:condensin complex"/>
    <property type="evidence" value="ECO:0007669"/>
    <property type="project" value="TreeGrafter"/>
</dbReference>
<dbReference type="EMBL" id="PRFC01000257">
    <property type="protein sequence ID" value="PWU96440.1"/>
    <property type="molecule type" value="Genomic_DNA"/>
</dbReference>
<evidence type="ECO:0000256" key="2">
    <source>
        <dbReference type="SAM" id="MobiDB-lite"/>
    </source>
</evidence>
<keyword evidence="1" id="KW-0175">Coiled coil</keyword>
<evidence type="ECO:0000313" key="3">
    <source>
        <dbReference type="EMBL" id="PWU96440.1"/>
    </source>
</evidence>
<dbReference type="VEuPathDB" id="TriTrypDB:ECC02_005072"/>
<dbReference type="VEuPathDB" id="TriTrypDB:TCDM_06747"/>
<dbReference type="VEuPathDB" id="TriTrypDB:C4B63_52g147"/>
<dbReference type="PANTHER" id="PTHR43941">
    <property type="entry name" value="STRUCTURAL MAINTENANCE OF CHROMOSOMES PROTEIN 2"/>
    <property type="match status" value="1"/>
</dbReference>
<dbReference type="VEuPathDB" id="TriTrypDB:TcBrA4_0133240"/>
<dbReference type="AlphaFoldDB" id="A0A2V2VJB4"/>
<feature type="coiled-coil region" evidence="1">
    <location>
        <begin position="496"/>
        <end position="523"/>
    </location>
</feature>
<comment type="caution">
    <text evidence="3">The sequence shown here is derived from an EMBL/GenBank/DDBJ whole genome shotgun (WGS) entry which is preliminary data.</text>
</comment>
<feature type="coiled-coil region" evidence="1">
    <location>
        <begin position="432"/>
        <end position="459"/>
    </location>
</feature>
<dbReference type="VEuPathDB" id="TriTrypDB:C3747_257g10"/>
<gene>
    <name evidence="3" type="ORF">C3747_257g10</name>
</gene>
<protein>
    <submittedName>
        <fullName evidence="3">Uncharacterized protein</fullName>
    </submittedName>
</protein>
<feature type="region of interest" description="Disordered" evidence="2">
    <location>
        <begin position="799"/>
        <end position="828"/>
    </location>
</feature>
<dbReference type="SMR" id="A0A2V2VJB4"/>
<dbReference type="VEuPathDB" id="TriTrypDB:TcCLB.506795.20"/>
<feature type="region of interest" description="Disordered" evidence="2">
    <location>
        <begin position="530"/>
        <end position="566"/>
    </location>
</feature>
<dbReference type="VEuPathDB" id="TriTrypDB:BCY84_07801"/>
<dbReference type="GO" id="GO:0003682">
    <property type="term" value="F:chromatin binding"/>
    <property type="evidence" value="ECO:0007669"/>
    <property type="project" value="TreeGrafter"/>
</dbReference>